<proteinExistence type="predicted"/>
<dbReference type="Proteomes" id="UP001151081">
    <property type="component" value="Unassembled WGS sequence"/>
</dbReference>
<protein>
    <submittedName>
        <fullName evidence="1">Uncharacterized protein</fullName>
    </submittedName>
</protein>
<accession>A0A9X3XB04</accession>
<evidence type="ECO:0000313" key="2">
    <source>
        <dbReference type="Proteomes" id="UP001151081"/>
    </source>
</evidence>
<sequence>MALDLTILSKEARATFIKDGEKFGSEDTLDQANQTLNAYLTHGPKLAAFGFAPEDAAELKDARDLLIEAGVGREAKRTNKKVDTAAHATAMRDGQGIRLRARSVLAGSKRALLLAGQAGAVQRIVVLLDQESVAADDAEGLAKQLDALRAALKEPAVADAAKSRGGPQATLDLESRAQALRDAAKAKAQPRGTPVETETLDLIDGIIVSLARTAREAADAAARELGESAIATEFELSALYKRRAKKDDEAPAQGS</sequence>
<dbReference type="RefSeq" id="WP_272459538.1">
    <property type="nucleotide sequence ID" value="NZ_JAGTJJ010000046.1"/>
</dbReference>
<dbReference type="AlphaFoldDB" id="A0A9X3XB04"/>
<comment type="caution">
    <text evidence="1">The sequence shown here is derived from an EMBL/GenBank/DDBJ whole genome shotgun (WGS) entry which is preliminary data.</text>
</comment>
<dbReference type="EMBL" id="JAGTJJ010000046">
    <property type="protein sequence ID" value="MDC3987029.1"/>
    <property type="molecule type" value="Genomic_DNA"/>
</dbReference>
<evidence type="ECO:0000313" key="1">
    <source>
        <dbReference type="EMBL" id="MDC3987029.1"/>
    </source>
</evidence>
<gene>
    <name evidence="1" type="ORF">KEG57_41560</name>
</gene>
<organism evidence="1 2">
    <name type="scientific">Polyangium jinanense</name>
    <dbReference type="NCBI Taxonomy" id="2829994"/>
    <lineage>
        <taxon>Bacteria</taxon>
        <taxon>Pseudomonadati</taxon>
        <taxon>Myxococcota</taxon>
        <taxon>Polyangia</taxon>
        <taxon>Polyangiales</taxon>
        <taxon>Polyangiaceae</taxon>
        <taxon>Polyangium</taxon>
    </lineage>
</organism>
<name>A0A9X3XB04_9BACT</name>
<keyword evidence="2" id="KW-1185">Reference proteome</keyword>
<reference evidence="1 2" key="1">
    <citation type="submission" date="2021-04" db="EMBL/GenBank/DDBJ databases">
        <title>Genome analysis of Polyangium sp.</title>
        <authorList>
            <person name="Li Y."/>
            <person name="Wang J."/>
        </authorList>
    </citation>
    <scope>NUCLEOTIDE SEQUENCE [LARGE SCALE GENOMIC DNA]</scope>
    <source>
        <strain evidence="1 2">SDU14</strain>
    </source>
</reference>